<dbReference type="CDD" id="cd22231">
    <property type="entry name" value="RHH_NikR_HicB-like"/>
    <property type="match status" value="1"/>
</dbReference>
<evidence type="ECO:0000256" key="1">
    <source>
        <dbReference type="ARBA" id="ARBA00022649"/>
    </source>
</evidence>
<keyword evidence="4" id="KW-1185">Reference proteome</keyword>
<dbReference type="InterPro" id="IPR022789">
    <property type="entry name" value="ParD"/>
</dbReference>
<dbReference type="SUPFAM" id="SSF47598">
    <property type="entry name" value="Ribbon-helix-helix"/>
    <property type="match status" value="1"/>
</dbReference>
<organism evidence="3 4">
    <name type="scientific">Belnapia mucosa</name>
    <dbReference type="NCBI Taxonomy" id="2804532"/>
    <lineage>
        <taxon>Bacteria</taxon>
        <taxon>Pseudomonadati</taxon>
        <taxon>Pseudomonadota</taxon>
        <taxon>Alphaproteobacteria</taxon>
        <taxon>Acetobacterales</taxon>
        <taxon>Roseomonadaceae</taxon>
        <taxon>Belnapia</taxon>
    </lineage>
</organism>
<dbReference type="RefSeq" id="WP_202828737.1">
    <property type="nucleotide sequence ID" value="NZ_JAEUXJ010000023.1"/>
</dbReference>
<dbReference type="InterPro" id="IPR038296">
    <property type="entry name" value="ParD_sf"/>
</dbReference>
<evidence type="ECO:0000313" key="3">
    <source>
        <dbReference type="EMBL" id="MBL6459003.1"/>
    </source>
</evidence>
<dbReference type="InterPro" id="IPR010985">
    <property type="entry name" value="Ribbon_hlx_hlx"/>
</dbReference>
<dbReference type="Proteomes" id="UP000606490">
    <property type="component" value="Unassembled WGS sequence"/>
</dbReference>
<comment type="caution">
    <text evidence="3">The sequence shown here is derived from an EMBL/GenBank/DDBJ whole genome shotgun (WGS) entry which is preliminary data.</text>
</comment>
<feature type="region of interest" description="Disordered" evidence="2">
    <location>
        <begin position="46"/>
        <end position="72"/>
    </location>
</feature>
<reference evidence="3 4" key="1">
    <citation type="submission" date="2021-01" db="EMBL/GenBank/DDBJ databases">
        <title>Belnapia mucosa sp. nov. and Belnapia arida sp. nov., isolated from the Tabernas Desert (Almeria, Spain).</title>
        <authorList>
            <person name="Molina-Menor E."/>
            <person name="Vidal-Verdu A."/>
            <person name="Calonge A."/>
            <person name="Satari L."/>
            <person name="Pereto Magraner J."/>
            <person name="Porcar Miralles M."/>
        </authorList>
    </citation>
    <scope>NUCLEOTIDE SEQUENCE [LARGE SCALE GENOMIC DNA]</scope>
    <source>
        <strain evidence="3 4">T6</strain>
    </source>
</reference>
<accession>A0ABS1VBI0</accession>
<proteinExistence type="predicted"/>
<dbReference type="Gene3D" id="6.10.10.120">
    <property type="entry name" value="Antitoxin ParD1-like"/>
    <property type="match status" value="1"/>
</dbReference>
<gene>
    <name evidence="3" type="ORF">JMJ55_27100</name>
</gene>
<evidence type="ECO:0000256" key="2">
    <source>
        <dbReference type="SAM" id="MobiDB-lite"/>
    </source>
</evidence>
<dbReference type="Pfam" id="PF03693">
    <property type="entry name" value="ParD_antitoxin"/>
    <property type="match status" value="1"/>
</dbReference>
<protein>
    <submittedName>
        <fullName evidence="3">Type II toxin-antitoxin system ParD family antitoxin</fullName>
    </submittedName>
</protein>
<keyword evidence="1" id="KW-1277">Toxin-antitoxin system</keyword>
<dbReference type="NCBIfam" id="TIGR02606">
    <property type="entry name" value="antidote_CC2985"/>
    <property type="match status" value="1"/>
</dbReference>
<evidence type="ECO:0000313" key="4">
    <source>
        <dbReference type="Proteomes" id="UP000606490"/>
    </source>
</evidence>
<sequence length="72" mass="7902">MAAKHTLHVALTEPLVQYVAERVASGEYATASEVVRTGLRLLIEQDAARPQRDSASPPAAHRRPSWVQRGAR</sequence>
<dbReference type="EMBL" id="JAEUXJ010000023">
    <property type="protein sequence ID" value="MBL6459003.1"/>
    <property type="molecule type" value="Genomic_DNA"/>
</dbReference>
<name>A0ABS1VBI0_9PROT</name>